<evidence type="ECO:0000256" key="1">
    <source>
        <dbReference type="SAM" id="MobiDB-lite"/>
    </source>
</evidence>
<dbReference type="PROSITE" id="PS50878">
    <property type="entry name" value="RT_POL"/>
    <property type="match status" value="1"/>
</dbReference>
<dbReference type="AlphaFoldDB" id="A0A016UB93"/>
<keyword evidence="4" id="KW-1185">Reference proteome</keyword>
<organism evidence="3 4">
    <name type="scientific">Ancylostoma ceylanicum</name>
    <dbReference type="NCBI Taxonomy" id="53326"/>
    <lineage>
        <taxon>Eukaryota</taxon>
        <taxon>Metazoa</taxon>
        <taxon>Ecdysozoa</taxon>
        <taxon>Nematoda</taxon>
        <taxon>Chromadorea</taxon>
        <taxon>Rhabditida</taxon>
        <taxon>Rhabditina</taxon>
        <taxon>Rhabditomorpha</taxon>
        <taxon>Strongyloidea</taxon>
        <taxon>Ancylostomatidae</taxon>
        <taxon>Ancylostomatinae</taxon>
        <taxon>Ancylostoma</taxon>
    </lineage>
</organism>
<dbReference type="PANTHER" id="PTHR19446">
    <property type="entry name" value="REVERSE TRANSCRIPTASES"/>
    <property type="match status" value="1"/>
</dbReference>
<evidence type="ECO:0000259" key="2">
    <source>
        <dbReference type="PROSITE" id="PS50878"/>
    </source>
</evidence>
<proteinExistence type="predicted"/>
<gene>
    <name evidence="3" type="primary">Acey_s0048.g1672</name>
    <name evidence="3" type="ORF">Y032_0048g1672</name>
</gene>
<dbReference type="Pfam" id="PF00078">
    <property type="entry name" value="RVT_1"/>
    <property type="match status" value="1"/>
</dbReference>
<feature type="compositionally biased region" description="Basic and acidic residues" evidence="1">
    <location>
        <begin position="7"/>
        <end position="20"/>
    </location>
</feature>
<dbReference type="EMBL" id="JARK01001384">
    <property type="protein sequence ID" value="EYC12221.1"/>
    <property type="molecule type" value="Genomic_DNA"/>
</dbReference>
<feature type="domain" description="Reverse transcriptase" evidence="2">
    <location>
        <begin position="11"/>
        <end position="249"/>
    </location>
</feature>
<sequence>MVAETTHFVDDQHHSTDLEGKRRHRRLHNARKGDIADCTMYRPIRLLCHTMKIFERILDSRLRDIVEVSRNQCGFVKKCSTTDAIHAVRLLTEKHREKKKTVHLAFLDLEKSFDRVPRELIWLLLRAHGVPEKYVRWTQLLYKDATSSARCAAETSPPFEVCVGVHQGSALCPLLFILCMDTISRDLQSTTPWTPLCGRRDNCREYSGGTPAKGASLERSARTIWDEAQRQEHRVRRMWRANSRYNLRR</sequence>
<comment type="caution">
    <text evidence="3">The sequence shown here is derived from an EMBL/GenBank/DDBJ whole genome shotgun (WGS) entry which is preliminary data.</text>
</comment>
<evidence type="ECO:0000313" key="3">
    <source>
        <dbReference type="EMBL" id="EYC12221.1"/>
    </source>
</evidence>
<dbReference type="Proteomes" id="UP000024635">
    <property type="component" value="Unassembled WGS sequence"/>
</dbReference>
<name>A0A016UB93_9BILA</name>
<evidence type="ECO:0000313" key="4">
    <source>
        <dbReference type="Proteomes" id="UP000024635"/>
    </source>
</evidence>
<dbReference type="CDD" id="cd01650">
    <property type="entry name" value="RT_nLTR_like"/>
    <property type="match status" value="1"/>
</dbReference>
<feature type="region of interest" description="Disordered" evidence="1">
    <location>
        <begin position="1"/>
        <end position="24"/>
    </location>
</feature>
<dbReference type="OrthoDB" id="6629474at2759"/>
<reference evidence="4" key="1">
    <citation type="journal article" date="2015" name="Nat. Genet.">
        <title>The genome and transcriptome of the zoonotic hookworm Ancylostoma ceylanicum identify infection-specific gene families.</title>
        <authorList>
            <person name="Schwarz E.M."/>
            <person name="Hu Y."/>
            <person name="Antoshechkin I."/>
            <person name="Miller M.M."/>
            <person name="Sternberg P.W."/>
            <person name="Aroian R.V."/>
        </authorList>
    </citation>
    <scope>NUCLEOTIDE SEQUENCE</scope>
    <source>
        <strain evidence="4">HY135</strain>
    </source>
</reference>
<protein>
    <recommendedName>
        <fullName evidence="2">Reverse transcriptase domain-containing protein</fullName>
    </recommendedName>
</protein>
<dbReference type="InterPro" id="IPR000477">
    <property type="entry name" value="RT_dom"/>
</dbReference>
<accession>A0A016UB93</accession>